<dbReference type="Gene3D" id="1.10.10.10">
    <property type="entry name" value="Winged helix-like DNA-binding domain superfamily/Winged helix DNA-binding domain"/>
    <property type="match status" value="1"/>
</dbReference>
<evidence type="ECO:0000313" key="6">
    <source>
        <dbReference type="EMBL" id="GAA4896004.1"/>
    </source>
</evidence>
<dbReference type="RefSeq" id="WP_345580457.1">
    <property type="nucleotide sequence ID" value="NZ_BAABLV010000019.1"/>
</dbReference>
<dbReference type="SUPFAM" id="SSF46689">
    <property type="entry name" value="Homeodomain-like"/>
    <property type="match status" value="1"/>
</dbReference>
<reference evidence="7" key="1">
    <citation type="journal article" date="2019" name="Int. J. Syst. Evol. Microbiol.">
        <title>The Global Catalogue of Microorganisms (GCM) 10K type strain sequencing project: providing services to taxonomists for standard genome sequencing and annotation.</title>
        <authorList>
            <consortium name="The Broad Institute Genomics Platform"/>
            <consortium name="The Broad Institute Genome Sequencing Center for Infectious Disease"/>
            <person name="Wu L."/>
            <person name="Ma J."/>
        </authorList>
    </citation>
    <scope>NUCLEOTIDE SEQUENCE [LARGE SCALE GENOMIC DNA]</scope>
    <source>
        <strain evidence="7">JCM 19125</strain>
    </source>
</reference>
<dbReference type="PROSITE" id="PS51071">
    <property type="entry name" value="HTH_RPIR"/>
    <property type="match status" value="1"/>
</dbReference>
<evidence type="ECO:0000259" key="5">
    <source>
        <dbReference type="PROSITE" id="PS51464"/>
    </source>
</evidence>
<dbReference type="Proteomes" id="UP001501521">
    <property type="component" value="Unassembled WGS sequence"/>
</dbReference>
<dbReference type="InterPro" id="IPR035472">
    <property type="entry name" value="RpiR-like_SIS"/>
</dbReference>
<feature type="domain" description="HTH rpiR-type" evidence="4">
    <location>
        <begin position="10"/>
        <end position="86"/>
    </location>
</feature>
<dbReference type="InterPro" id="IPR046348">
    <property type="entry name" value="SIS_dom_sf"/>
</dbReference>
<dbReference type="EMBL" id="BAABLV010000019">
    <property type="protein sequence ID" value="GAA4896004.1"/>
    <property type="molecule type" value="Genomic_DNA"/>
</dbReference>
<keyword evidence="3" id="KW-0804">Transcription</keyword>
<accession>A0ABP9F909</accession>
<name>A0ABP9F909_9ACTN</name>
<evidence type="ECO:0000256" key="1">
    <source>
        <dbReference type="ARBA" id="ARBA00023015"/>
    </source>
</evidence>
<dbReference type="Pfam" id="PF01418">
    <property type="entry name" value="HTH_6"/>
    <property type="match status" value="1"/>
</dbReference>
<dbReference type="InterPro" id="IPR001347">
    <property type="entry name" value="SIS_dom"/>
</dbReference>
<dbReference type="Pfam" id="PF01380">
    <property type="entry name" value="SIS"/>
    <property type="match status" value="1"/>
</dbReference>
<dbReference type="PANTHER" id="PTHR30514:SF1">
    <property type="entry name" value="HTH-TYPE TRANSCRIPTIONAL REGULATOR HEXR-RELATED"/>
    <property type="match status" value="1"/>
</dbReference>
<feature type="domain" description="SIS" evidence="5">
    <location>
        <begin position="135"/>
        <end position="275"/>
    </location>
</feature>
<protein>
    <submittedName>
        <fullName evidence="6">MurR/RpiR family transcriptional regulator</fullName>
    </submittedName>
</protein>
<sequence length="291" mass="30303">MPSPDLNSPAGLVARIETMLPSLRPAERRVAEAVLTDPAAVARESISALAERCGVSAPTVVRFSKRVGLSGYPQLRVGLAMAAGHEHGRTGRPMTAGIVGEDDSLADIASKVAHAHANSIEETLSAMDLNALKAAVRTLSSAEKIDVVGIASSGLIAADLVQKLQRFGYSAWGQVDRHAAVTAIALRGRGDVVVGISHSGQTADVVEPLRMAASRGVKVVAITSDESSSLGQLADHVLTYRSKEPAFRLGAMASRIAQLAVVDFLLGGIAMRQAEPVRSALDSTFKAVGTL</sequence>
<dbReference type="Gene3D" id="3.40.50.10490">
    <property type="entry name" value="Glucose-6-phosphate isomerase like protein, domain 1"/>
    <property type="match status" value="1"/>
</dbReference>
<evidence type="ECO:0000256" key="2">
    <source>
        <dbReference type="ARBA" id="ARBA00023125"/>
    </source>
</evidence>
<dbReference type="InterPro" id="IPR009057">
    <property type="entry name" value="Homeodomain-like_sf"/>
</dbReference>
<evidence type="ECO:0000313" key="7">
    <source>
        <dbReference type="Proteomes" id="UP001501521"/>
    </source>
</evidence>
<proteinExistence type="predicted"/>
<comment type="caution">
    <text evidence="6">The sequence shown here is derived from an EMBL/GenBank/DDBJ whole genome shotgun (WGS) entry which is preliminary data.</text>
</comment>
<dbReference type="SUPFAM" id="SSF53697">
    <property type="entry name" value="SIS domain"/>
    <property type="match status" value="1"/>
</dbReference>
<keyword evidence="2" id="KW-0238">DNA-binding</keyword>
<dbReference type="InterPro" id="IPR047640">
    <property type="entry name" value="RpiR-like"/>
</dbReference>
<keyword evidence="1" id="KW-0805">Transcription regulation</keyword>
<dbReference type="InterPro" id="IPR000281">
    <property type="entry name" value="HTH_RpiR"/>
</dbReference>
<evidence type="ECO:0000256" key="3">
    <source>
        <dbReference type="ARBA" id="ARBA00023163"/>
    </source>
</evidence>
<dbReference type="PANTHER" id="PTHR30514">
    <property type="entry name" value="GLUCOKINASE"/>
    <property type="match status" value="1"/>
</dbReference>
<dbReference type="CDD" id="cd05013">
    <property type="entry name" value="SIS_RpiR"/>
    <property type="match status" value="1"/>
</dbReference>
<dbReference type="InterPro" id="IPR036388">
    <property type="entry name" value="WH-like_DNA-bd_sf"/>
</dbReference>
<keyword evidence="7" id="KW-1185">Reference proteome</keyword>
<gene>
    <name evidence="6" type="ORF">GCM10025789_12080</name>
</gene>
<evidence type="ECO:0000259" key="4">
    <source>
        <dbReference type="PROSITE" id="PS51071"/>
    </source>
</evidence>
<dbReference type="PROSITE" id="PS51464">
    <property type="entry name" value="SIS"/>
    <property type="match status" value="1"/>
</dbReference>
<organism evidence="6 7">
    <name type="scientific">Tessaracoccus lubricantis</name>
    <dbReference type="NCBI Taxonomy" id="545543"/>
    <lineage>
        <taxon>Bacteria</taxon>
        <taxon>Bacillati</taxon>
        <taxon>Actinomycetota</taxon>
        <taxon>Actinomycetes</taxon>
        <taxon>Propionibacteriales</taxon>
        <taxon>Propionibacteriaceae</taxon>
        <taxon>Tessaracoccus</taxon>
    </lineage>
</organism>